<proteinExistence type="predicted"/>
<keyword evidence="2" id="KW-1185">Reference proteome</keyword>
<reference evidence="1 2" key="1">
    <citation type="journal article" date="2020" name="Cell">
        <title>Large-Scale Comparative Analyses of Tick Genomes Elucidate Their Genetic Diversity and Vector Capacities.</title>
        <authorList>
            <consortium name="Tick Genome and Microbiome Consortium (TIGMIC)"/>
            <person name="Jia N."/>
            <person name="Wang J."/>
            <person name="Shi W."/>
            <person name="Du L."/>
            <person name="Sun Y."/>
            <person name="Zhan W."/>
            <person name="Jiang J.F."/>
            <person name="Wang Q."/>
            <person name="Zhang B."/>
            <person name="Ji P."/>
            <person name="Bell-Sakyi L."/>
            <person name="Cui X.M."/>
            <person name="Yuan T.T."/>
            <person name="Jiang B.G."/>
            <person name="Yang W.F."/>
            <person name="Lam T.T."/>
            <person name="Chang Q.C."/>
            <person name="Ding S.J."/>
            <person name="Wang X.J."/>
            <person name="Zhu J.G."/>
            <person name="Ruan X.D."/>
            <person name="Zhao L."/>
            <person name="Wei J.T."/>
            <person name="Ye R.Z."/>
            <person name="Que T.C."/>
            <person name="Du C.H."/>
            <person name="Zhou Y.H."/>
            <person name="Cheng J.X."/>
            <person name="Dai P.F."/>
            <person name="Guo W.B."/>
            <person name="Han X.H."/>
            <person name="Huang E.J."/>
            <person name="Li L.F."/>
            <person name="Wei W."/>
            <person name="Gao Y.C."/>
            <person name="Liu J.Z."/>
            <person name="Shao H.Z."/>
            <person name="Wang X."/>
            <person name="Wang C.C."/>
            <person name="Yang T.C."/>
            <person name="Huo Q.B."/>
            <person name="Li W."/>
            <person name="Chen H.Y."/>
            <person name="Chen S.E."/>
            <person name="Zhou L.G."/>
            <person name="Ni X.B."/>
            <person name="Tian J.H."/>
            <person name="Sheng Y."/>
            <person name="Liu T."/>
            <person name="Pan Y.S."/>
            <person name="Xia L.Y."/>
            <person name="Li J."/>
            <person name="Zhao F."/>
            <person name="Cao W.C."/>
        </authorList>
    </citation>
    <scope>NUCLEOTIDE SEQUENCE [LARGE SCALE GENOMIC DNA]</scope>
    <source>
        <strain evidence="1">HaeL-2018</strain>
    </source>
</reference>
<comment type="caution">
    <text evidence="1">The sequence shown here is derived from an EMBL/GenBank/DDBJ whole genome shotgun (WGS) entry which is preliminary data.</text>
</comment>
<name>A0A9J6FYA6_HAELO</name>
<sequence length="268" mass="30331">MKVGHTCRESLLKGNLPQLSTTNGFVYPPKPDSLPCLNEVEEEVQTIESLARSVPHNVTIEVHPKRRILARPVYKAKVITKSKVYAWLNNEPINEDDVERREELKDLNDPLQLACALNSASKTMAFHDVIEMRLLNERHYLVMDAGEGRTPIFLLYDSNSEELSFLQIYPGQLRKITSFYPTSFAMASSKTRRTDHRGVEPMHMLYIAMKVTRHNLVERTTIFRANDTTCSITTKQLKMGVPGGCRELRLGVDVGDPKHRSVLAGPTA</sequence>
<dbReference type="Proteomes" id="UP000821853">
    <property type="component" value="Chromosome 2"/>
</dbReference>
<organism evidence="1 2">
    <name type="scientific">Haemaphysalis longicornis</name>
    <name type="common">Bush tick</name>
    <dbReference type="NCBI Taxonomy" id="44386"/>
    <lineage>
        <taxon>Eukaryota</taxon>
        <taxon>Metazoa</taxon>
        <taxon>Ecdysozoa</taxon>
        <taxon>Arthropoda</taxon>
        <taxon>Chelicerata</taxon>
        <taxon>Arachnida</taxon>
        <taxon>Acari</taxon>
        <taxon>Parasitiformes</taxon>
        <taxon>Ixodida</taxon>
        <taxon>Ixodoidea</taxon>
        <taxon>Ixodidae</taxon>
        <taxon>Haemaphysalinae</taxon>
        <taxon>Haemaphysalis</taxon>
    </lineage>
</organism>
<protein>
    <submittedName>
        <fullName evidence="1">Uncharacterized protein</fullName>
    </submittedName>
</protein>
<dbReference type="EMBL" id="JABSTR010000004">
    <property type="protein sequence ID" value="KAH9368226.1"/>
    <property type="molecule type" value="Genomic_DNA"/>
</dbReference>
<accession>A0A9J6FYA6</accession>
<dbReference type="VEuPathDB" id="VectorBase:HLOH_056817"/>
<gene>
    <name evidence="1" type="ORF">HPB48_011546</name>
</gene>
<evidence type="ECO:0000313" key="1">
    <source>
        <dbReference type="EMBL" id="KAH9368226.1"/>
    </source>
</evidence>
<dbReference type="AlphaFoldDB" id="A0A9J6FYA6"/>
<dbReference type="OrthoDB" id="6141723at2759"/>
<evidence type="ECO:0000313" key="2">
    <source>
        <dbReference type="Proteomes" id="UP000821853"/>
    </source>
</evidence>